<dbReference type="AlphaFoldDB" id="A0A1G7GDY3"/>
<dbReference type="Pfam" id="PF26373">
    <property type="entry name" value="MamC"/>
    <property type="match status" value="1"/>
</dbReference>
<feature type="compositionally biased region" description="Basic and acidic residues" evidence="1">
    <location>
        <begin position="122"/>
        <end position="136"/>
    </location>
</feature>
<dbReference type="STRING" id="69960.SAMN05421720_11456"/>
<name>A0A1G7GDY3_9PROT</name>
<keyword evidence="3" id="KW-1185">Reference proteome</keyword>
<dbReference type="InterPro" id="IPR058956">
    <property type="entry name" value="MamC"/>
</dbReference>
<dbReference type="Proteomes" id="UP000199412">
    <property type="component" value="Unassembled WGS sequence"/>
</dbReference>
<sequence>MSQDFANRGGGLVAPYAYPHAPAGLGMPTDTLVRAGAVGALVGATGAIASTWPRLREGGPARDAALKDVAVTAGKTGLATGLGALAANSLRGGPLVSAAVMVATGAVALRLMSKGRPGAKQTQDDTQARPETGETA</sequence>
<evidence type="ECO:0000313" key="2">
    <source>
        <dbReference type="EMBL" id="SDE86368.1"/>
    </source>
</evidence>
<dbReference type="EMBL" id="FNAP01000014">
    <property type="protein sequence ID" value="SDE86368.1"/>
    <property type="molecule type" value="Genomic_DNA"/>
</dbReference>
<gene>
    <name evidence="2" type="ORF">SAMN05421720_11456</name>
</gene>
<protein>
    <submittedName>
        <fullName evidence="2">Uncharacterized protein</fullName>
    </submittedName>
</protein>
<evidence type="ECO:0000256" key="1">
    <source>
        <dbReference type="SAM" id="MobiDB-lite"/>
    </source>
</evidence>
<feature type="region of interest" description="Disordered" evidence="1">
    <location>
        <begin position="114"/>
        <end position="136"/>
    </location>
</feature>
<evidence type="ECO:0000313" key="3">
    <source>
        <dbReference type="Proteomes" id="UP000199412"/>
    </source>
</evidence>
<organism evidence="2 3">
    <name type="scientific">Rhodospira trueperi</name>
    <dbReference type="NCBI Taxonomy" id="69960"/>
    <lineage>
        <taxon>Bacteria</taxon>
        <taxon>Pseudomonadati</taxon>
        <taxon>Pseudomonadota</taxon>
        <taxon>Alphaproteobacteria</taxon>
        <taxon>Rhodospirillales</taxon>
        <taxon>Rhodospirillaceae</taxon>
        <taxon>Rhodospira</taxon>
    </lineage>
</organism>
<reference evidence="2 3" key="1">
    <citation type="submission" date="2016-10" db="EMBL/GenBank/DDBJ databases">
        <authorList>
            <person name="de Groot N.N."/>
        </authorList>
    </citation>
    <scope>NUCLEOTIDE SEQUENCE [LARGE SCALE GENOMIC DNA]</scope>
    <source>
        <strain evidence="2 3">ATCC 700224</strain>
    </source>
</reference>
<proteinExistence type="predicted"/>
<accession>A0A1G7GDY3</accession>
<dbReference type="RefSeq" id="WP_092787654.1">
    <property type="nucleotide sequence ID" value="NZ_FNAP01000014.1"/>
</dbReference>